<feature type="domain" description="Phage tail tape measure protein" evidence="2">
    <location>
        <begin position="223"/>
        <end position="417"/>
    </location>
</feature>
<dbReference type="Pfam" id="PF10145">
    <property type="entry name" value="PhageMin_Tail"/>
    <property type="match status" value="1"/>
</dbReference>
<organism evidence="3">
    <name type="scientific">Paenibacillus sp. BIHB 4019</name>
    <dbReference type="NCBI Taxonomy" id="1870819"/>
    <lineage>
        <taxon>Bacteria</taxon>
        <taxon>Bacillati</taxon>
        <taxon>Bacillota</taxon>
        <taxon>Bacilli</taxon>
        <taxon>Bacillales</taxon>
        <taxon>Paenibacillaceae</taxon>
        <taxon>Paenibacillus</taxon>
    </lineage>
</organism>
<dbReference type="EMBL" id="CP016808">
    <property type="protein sequence ID" value="ANY69728.1"/>
    <property type="molecule type" value="Genomic_DNA"/>
</dbReference>
<dbReference type="InterPro" id="IPR010090">
    <property type="entry name" value="Phage_tape_meas"/>
</dbReference>
<dbReference type="RefSeq" id="WP_099520718.1">
    <property type="nucleotide sequence ID" value="NZ_CP016808.1"/>
</dbReference>
<name>A0A1B2DPV9_9BACL</name>
<protein>
    <recommendedName>
        <fullName evidence="2">Phage tail tape measure protein domain-containing protein</fullName>
    </recommendedName>
</protein>
<dbReference type="AlphaFoldDB" id="A0A1B2DPV9"/>
<keyword evidence="1" id="KW-0175">Coiled coil</keyword>
<proteinExistence type="predicted"/>
<sequence length="905" mass="96120">MAGKVYDIAFELSAKLEGSYNTIMSKVLNNLGDIDKQMHAIGAMRISGDMLRPLNEGLHDLERNFREIRGNPMPNNMLGNMNAELKEASKESKSLLDNLMQISRIRMPGNMFGNDMRNYLRDVERLERSMQDLQNAGGPSGGGGGAAAGAGMGGRAGMLMGGAAMVGGVALAAGAAGAAAGVGIFNTADAYQSAMAQIQVGTGAAQAQMAGLGDTMVNIYNKGMGENFMDIANSIAAVERVTKLSGSELEATTKNAIAYRDAFGDDIAESIRTADTMMKNFGITSDEAYSLLAQGAQGPLSKTMDLLDTANEYSAYFAQLGFSANQMFDTFAAGLEAGAFSLDKVGDGIKEFGIRTKDGSKASLDAYKSLGLNGAEMTAQFAAGGKTAQEAFLKTSQAIAAIKDPVVANAVSVQLFGTQAEDLEARVVTAMTSARSQFDMTKDTMGEVAKIKYGTIGKAFEGIGRQLQTGLLLPLAKMALPLLDQFSGWLQDVLPAAQSSFKGLGKVVTDVAGVVGSLFKNGFNFDFKVKATNLMSSLGLGADAQYEIIDSVGSTFRSIMNLKDGLLQAWDTISPHVMKVVGSIGKIVQQLMPIVFSISRTFQQVSMKVIAALTPVVTYIMSRLWPILSQIFDYLATEVMPALSGAIAKILPKIQAIADKIGDVFGVIMMIIKPAIDNIVNLFNIAFPIIKAVVTNAIDAIGGIISGLMTVFGGVIDFVTGVFTGNWEKAWQGVKDIFTGLFEGLGAILTFPINVAIDAINAAIRGINGMSFTVPEWVPGIGGETIGGMSIPEIPKLPGYATGGYVTEPQVAWVGEGKSNEWIIPENNSQRSRDLWQSAGTSMGLLPQGGGGDNFNYSPVFHFTIQGDGGEDIEQKVQRAVAKATASFERQYDAMMAQRRRLRMQ</sequence>
<reference evidence="3" key="1">
    <citation type="submission" date="2016-08" db="EMBL/GenBank/DDBJ databases">
        <title>Complete Genome Seqeunce of Paenibacillus sp. BIHB 4019 from tea rhizoplane.</title>
        <authorList>
            <person name="Thakur R."/>
            <person name="Swarnkar M.K."/>
            <person name="Gulati A."/>
        </authorList>
    </citation>
    <scope>NUCLEOTIDE SEQUENCE [LARGE SCALE GENOMIC DNA]</scope>
    <source>
        <strain evidence="3">BIHB4019</strain>
    </source>
</reference>
<evidence type="ECO:0000313" key="3">
    <source>
        <dbReference type="EMBL" id="ANY69728.1"/>
    </source>
</evidence>
<accession>A0A1B2DPV9</accession>
<evidence type="ECO:0000259" key="2">
    <source>
        <dbReference type="Pfam" id="PF10145"/>
    </source>
</evidence>
<feature type="coiled-coil region" evidence="1">
    <location>
        <begin position="78"/>
        <end position="136"/>
    </location>
</feature>
<gene>
    <name evidence="3" type="ORF">BBD42_26980</name>
</gene>
<evidence type="ECO:0000256" key="1">
    <source>
        <dbReference type="SAM" id="Coils"/>
    </source>
</evidence>